<comment type="caution">
    <text evidence="2">The sequence shown here is derived from an EMBL/GenBank/DDBJ whole genome shotgun (WGS) entry which is preliminary data.</text>
</comment>
<feature type="region of interest" description="Disordered" evidence="1">
    <location>
        <begin position="13"/>
        <end position="75"/>
    </location>
</feature>
<keyword evidence="3" id="KW-1185">Reference proteome</keyword>
<gene>
    <name evidence="2" type="ORF">J0S82_004582</name>
</gene>
<proteinExistence type="predicted"/>
<reference evidence="2" key="1">
    <citation type="journal article" date="2021" name="Evol. Appl.">
        <title>The genome of the Pyrenean desman and the effects of bottlenecks and inbreeding on the genomic landscape of an endangered species.</title>
        <authorList>
            <person name="Escoda L."/>
            <person name="Castresana J."/>
        </authorList>
    </citation>
    <scope>NUCLEOTIDE SEQUENCE</scope>
    <source>
        <strain evidence="2">IBE-C5619</strain>
    </source>
</reference>
<accession>A0A8J6ANA3</accession>
<evidence type="ECO:0000256" key="1">
    <source>
        <dbReference type="SAM" id="MobiDB-lite"/>
    </source>
</evidence>
<protein>
    <submittedName>
        <fullName evidence="2">Uncharacterized protein</fullName>
    </submittedName>
</protein>
<dbReference type="EMBL" id="JAGFMF010011395">
    <property type="protein sequence ID" value="KAG8524098.1"/>
    <property type="molecule type" value="Genomic_DNA"/>
</dbReference>
<name>A0A8J6ANA3_GALPY</name>
<sequence>MINVCFETDDEMFVPGANDKGSTRGGGPPHRDLLVPSMGWSQGRRGSPPSETECLKPEPQLFSKEKSSSDEADREVNGLDNRHLIFHLHLAIGKNALVVPKDSRTGSVVLAYLARSLAPVLSPHPHSPDALRAEGKRSVKCPQSTDPQLPRAAAEVQACRCSTQVNFGVSYLHLEKGLT</sequence>
<dbReference type="AlphaFoldDB" id="A0A8J6ANA3"/>
<dbReference type="Proteomes" id="UP000700334">
    <property type="component" value="Unassembled WGS sequence"/>
</dbReference>
<evidence type="ECO:0000313" key="3">
    <source>
        <dbReference type="Proteomes" id="UP000700334"/>
    </source>
</evidence>
<evidence type="ECO:0000313" key="2">
    <source>
        <dbReference type="EMBL" id="KAG8524098.1"/>
    </source>
</evidence>
<feature type="compositionally biased region" description="Basic and acidic residues" evidence="1">
    <location>
        <begin position="63"/>
        <end position="75"/>
    </location>
</feature>
<organism evidence="2 3">
    <name type="scientific">Galemys pyrenaicus</name>
    <name type="common">Iberian desman</name>
    <name type="synonym">Pyrenean desman</name>
    <dbReference type="NCBI Taxonomy" id="202257"/>
    <lineage>
        <taxon>Eukaryota</taxon>
        <taxon>Metazoa</taxon>
        <taxon>Chordata</taxon>
        <taxon>Craniata</taxon>
        <taxon>Vertebrata</taxon>
        <taxon>Euteleostomi</taxon>
        <taxon>Mammalia</taxon>
        <taxon>Eutheria</taxon>
        <taxon>Laurasiatheria</taxon>
        <taxon>Eulipotyphla</taxon>
        <taxon>Talpidae</taxon>
        <taxon>Galemys</taxon>
    </lineage>
</organism>